<dbReference type="PANTHER" id="PTHR33164">
    <property type="entry name" value="TRANSCRIPTIONAL REGULATOR, MARR FAMILY"/>
    <property type="match status" value="1"/>
</dbReference>
<evidence type="ECO:0000259" key="2">
    <source>
        <dbReference type="PROSITE" id="PS50995"/>
    </source>
</evidence>
<feature type="domain" description="HTH marR-type" evidence="2">
    <location>
        <begin position="6"/>
        <end position="130"/>
    </location>
</feature>
<dbReference type="Pfam" id="PF12802">
    <property type="entry name" value="MarR_2"/>
    <property type="match status" value="1"/>
</dbReference>
<evidence type="ECO:0000313" key="3">
    <source>
        <dbReference type="EMBL" id="NKE08258.1"/>
    </source>
</evidence>
<dbReference type="Gene3D" id="1.10.10.10">
    <property type="entry name" value="Winged helix-like DNA-binding domain superfamily/Winged helix DNA-binding domain"/>
    <property type="match status" value="1"/>
</dbReference>
<dbReference type="SMART" id="SM00347">
    <property type="entry name" value="HTH_MARR"/>
    <property type="match status" value="1"/>
</dbReference>
<dbReference type="PROSITE" id="PS50995">
    <property type="entry name" value="HTH_MARR_2"/>
    <property type="match status" value="1"/>
</dbReference>
<dbReference type="InterPro" id="IPR036390">
    <property type="entry name" value="WH_DNA-bd_sf"/>
</dbReference>
<dbReference type="PANTHER" id="PTHR33164:SF43">
    <property type="entry name" value="HTH-TYPE TRANSCRIPTIONAL REPRESSOR YETL"/>
    <property type="match status" value="1"/>
</dbReference>
<sequence length="130" mass="15105">MEFLLSKDVYEYLAEFRYQLRKFQKFSETAAENMGITAQQHQLMLAIKGYPKRDYATPSELAERMQITHHSCVGLIDRCEKSGLVLRRKNPEDGRSVLVDVTEKGMEILEGLSEIHLEEIKRIGLFKEKL</sequence>
<protein>
    <submittedName>
        <fullName evidence="3">MarR family transcriptional regulator</fullName>
    </submittedName>
</protein>
<dbReference type="InterPro" id="IPR036388">
    <property type="entry name" value="WH-like_DNA-bd_sf"/>
</dbReference>
<dbReference type="SUPFAM" id="SSF46785">
    <property type="entry name" value="Winged helix' DNA-binding domain"/>
    <property type="match status" value="1"/>
</dbReference>
<comment type="caution">
    <text evidence="3">The sequence shown here is derived from an EMBL/GenBank/DDBJ whole genome shotgun (WGS) entry which is preliminary data.</text>
</comment>
<dbReference type="InterPro" id="IPR000835">
    <property type="entry name" value="HTH_MarR-typ"/>
</dbReference>
<reference evidence="3 4" key="1">
    <citation type="submission" date="2020-03" db="EMBL/GenBank/DDBJ databases">
        <authorList>
            <person name="Sun Q."/>
        </authorList>
    </citation>
    <scope>NUCLEOTIDE SEQUENCE [LARGE SCALE GENOMIC DNA]</scope>
    <source>
        <strain evidence="3 4">KACC 21451</strain>
    </source>
</reference>
<organism evidence="3 4">
    <name type="scientific">Mesobacillus selenatarsenatis</name>
    <dbReference type="NCBI Taxonomy" id="388741"/>
    <lineage>
        <taxon>Bacteria</taxon>
        <taxon>Bacillati</taxon>
        <taxon>Bacillota</taxon>
        <taxon>Bacilli</taxon>
        <taxon>Bacillales</taxon>
        <taxon>Bacillaceae</taxon>
        <taxon>Mesobacillus</taxon>
    </lineage>
</organism>
<dbReference type="RefSeq" id="WP_167834607.1">
    <property type="nucleotide sequence ID" value="NZ_JAAVUM010000032.1"/>
</dbReference>
<dbReference type="PRINTS" id="PR00598">
    <property type="entry name" value="HTHMARR"/>
</dbReference>
<dbReference type="Proteomes" id="UP000587942">
    <property type="component" value="Unassembled WGS sequence"/>
</dbReference>
<evidence type="ECO:0000313" key="4">
    <source>
        <dbReference type="Proteomes" id="UP000587942"/>
    </source>
</evidence>
<gene>
    <name evidence="3" type="ORF">GWK17_22755</name>
</gene>
<dbReference type="GO" id="GO:0003700">
    <property type="term" value="F:DNA-binding transcription factor activity"/>
    <property type="evidence" value="ECO:0007669"/>
    <property type="project" value="InterPro"/>
</dbReference>
<name>A0A846TGM5_9BACI</name>
<dbReference type="InterPro" id="IPR039422">
    <property type="entry name" value="MarR/SlyA-like"/>
</dbReference>
<dbReference type="GO" id="GO:0006950">
    <property type="term" value="P:response to stress"/>
    <property type="evidence" value="ECO:0007669"/>
    <property type="project" value="TreeGrafter"/>
</dbReference>
<evidence type="ECO:0000256" key="1">
    <source>
        <dbReference type="ARBA" id="ARBA00023125"/>
    </source>
</evidence>
<dbReference type="AlphaFoldDB" id="A0A846TGM5"/>
<accession>A0A846TGM5</accession>
<proteinExistence type="predicted"/>
<dbReference type="EMBL" id="JAAVUM010000032">
    <property type="protein sequence ID" value="NKE08258.1"/>
    <property type="molecule type" value="Genomic_DNA"/>
</dbReference>
<keyword evidence="1" id="KW-0238">DNA-binding</keyword>
<dbReference type="GO" id="GO:0003677">
    <property type="term" value="F:DNA binding"/>
    <property type="evidence" value="ECO:0007669"/>
    <property type="project" value="UniProtKB-KW"/>
</dbReference>